<dbReference type="PANTHER" id="PTHR33164:SF43">
    <property type="entry name" value="HTH-TYPE TRANSCRIPTIONAL REPRESSOR YETL"/>
    <property type="match status" value="1"/>
</dbReference>
<dbReference type="PROSITE" id="PS50995">
    <property type="entry name" value="HTH_MARR_2"/>
    <property type="match status" value="1"/>
</dbReference>
<evidence type="ECO:0000313" key="2">
    <source>
        <dbReference type="EMBL" id="EGJ70842.1"/>
    </source>
</evidence>
<protein>
    <submittedName>
        <fullName evidence="2">Regulatory protein MarR</fullName>
    </submittedName>
</protein>
<dbReference type="EMBL" id="CM001167">
    <property type="protein sequence ID" value="EGJ70842.1"/>
    <property type="molecule type" value="Genomic_DNA"/>
</dbReference>
<dbReference type="InterPro" id="IPR039422">
    <property type="entry name" value="MarR/SlyA-like"/>
</dbReference>
<dbReference type="AlphaFoldDB" id="F3ZSA5"/>
<accession>F3ZSA5</accession>
<evidence type="ECO:0000259" key="1">
    <source>
        <dbReference type="PROSITE" id="PS50995"/>
    </source>
</evidence>
<evidence type="ECO:0000313" key="3">
    <source>
        <dbReference type="Proteomes" id="UP000018439"/>
    </source>
</evidence>
<reference evidence="2 3" key="1">
    <citation type="journal article" date="2011" name="Stand. Genomic Sci.">
        <title>Non-contiguous finished genome sequence of Bacteroides coprosuis type strain (PC139).</title>
        <authorList>
            <person name="Land M."/>
            <person name="Held B."/>
            <person name="Gronow S."/>
            <person name="Abt B."/>
            <person name="Lucas S."/>
            <person name="Del Rio T.G."/>
            <person name="Nolan M."/>
            <person name="Tice H."/>
            <person name="Cheng J.F."/>
            <person name="Pitluck S."/>
            <person name="Liolios K."/>
            <person name="Pagani I."/>
            <person name="Ivanova N."/>
            <person name="Mavromatis K."/>
            <person name="Mikhailova N."/>
            <person name="Pati A."/>
            <person name="Tapia R."/>
            <person name="Han C."/>
            <person name="Goodwin L."/>
            <person name="Chen A."/>
            <person name="Palaniappan K."/>
            <person name="Hauser L."/>
            <person name="Brambilla E.M."/>
            <person name="Rohde M."/>
            <person name="Goker M."/>
            <person name="Detter J.C."/>
            <person name="Woyke T."/>
            <person name="Bristow J."/>
            <person name="Eisen J.A."/>
            <person name="Markowitz V."/>
            <person name="Hugenholtz P."/>
            <person name="Kyrpides N.C."/>
            <person name="Klenk H.P."/>
            <person name="Lapidus A."/>
        </authorList>
    </citation>
    <scope>NUCLEOTIDE SEQUENCE [LARGE SCALE GENOMIC DNA]</scope>
    <source>
        <strain evidence="2 3">DSM 18011</strain>
    </source>
</reference>
<sequence length="117" mass="13172">MKTICVMRDLYKALSEFENSFETAYGVTLNEAMILCSLKEADSEMTSSALSERTELKPAHTSKIIGGIEDKGLIVRSLGKEDKRQMFFSLTENGQKLLKKILADNIEIPQLIKPLFK</sequence>
<organism evidence="2 3">
    <name type="scientific">Bacteroides coprosuis DSM 18011</name>
    <dbReference type="NCBI Taxonomy" id="679937"/>
    <lineage>
        <taxon>Bacteria</taxon>
        <taxon>Pseudomonadati</taxon>
        <taxon>Bacteroidota</taxon>
        <taxon>Bacteroidia</taxon>
        <taxon>Bacteroidales</taxon>
        <taxon>Bacteroidaceae</taxon>
        <taxon>Bacteroides</taxon>
    </lineage>
</organism>
<dbReference type="InterPro" id="IPR036388">
    <property type="entry name" value="WH-like_DNA-bd_sf"/>
</dbReference>
<dbReference type="Gene3D" id="1.10.10.10">
    <property type="entry name" value="Winged helix-like DNA-binding domain superfamily/Winged helix DNA-binding domain"/>
    <property type="match status" value="1"/>
</dbReference>
<name>F3ZSA5_9BACE</name>
<dbReference type="STRING" id="679937.Bcop_0624"/>
<keyword evidence="3" id="KW-1185">Reference proteome</keyword>
<dbReference type="Pfam" id="PF01047">
    <property type="entry name" value="MarR"/>
    <property type="match status" value="1"/>
</dbReference>
<dbReference type="HOGENOM" id="CLU_148642_0_0_10"/>
<dbReference type="InterPro" id="IPR036390">
    <property type="entry name" value="WH_DNA-bd_sf"/>
</dbReference>
<proteinExistence type="predicted"/>
<dbReference type="GO" id="GO:0006950">
    <property type="term" value="P:response to stress"/>
    <property type="evidence" value="ECO:0007669"/>
    <property type="project" value="TreeGrafter"/>
</dbReference>
<dbReference type="eggNOG" id="COG1846">
    <property type="taxonomic scope" value="Bacteria"/>
</dbReference>
<dbReference type="SMART" id="SM00347">
    <property type="entry name" value="HTH_MARR"/>
    <property type="match status" value="1"/>
</dbReference>
<dbReference type="InterPro" id="IPR000835">
    <property type="entry name" value="HTH_MarR-typ"/>
</dbReference>
<dbReference type="GO" id="GO:0003700">
    <property type="term" value="F:DNA-binding transcription factor activity"/>
    <property type="evidence" value="ECO:0007669"/>
    <property type="project" value="InterPro"/>
</dbReference>
<dbReference type="OrthoDB" id="1095207at2"/>
<dbReference type="SUPFAM" id="SSF46785">
    <property type="entry name" value="Winged helix' DNA-binding domain"/>
    <property type="match status" value="1"/>
</dbReference>
<feature type="domain" description="HTH marR-type" evidence="1">
    <location>
        <begin position="1"/>
        <end position="117"/>
    </location>
</feature>
<gene>
    <name evidence="2" type="ORF">Bcop_0624</name>
</gene>
<dbReference type="Proteomes" id="UP000018439">
    <property type="component" value="Chromosome"/>
</dbReference>
<dbReference type="PANTHER" id="PTHR33164">
    <property type="entry name" value="TRANSCRIPTIONAL REGULATOR, MARR FAMILY"/>
    <property type="match status" value="1"/>
</dbReference>